<proteinExistence type="predicted"/>
<evidence type="ECO:0008006" key="5">
    <source>
        <dbReference type="Google" id="ProtNLM"/>
    </source>
</evidence>
<feature type="region of interest" description="Disordered" evidence="1">
    <location>
        <begin position="128"/>
        <end position="158"/>
    </location>
</feature>
<dbReference type="EMBL" id="JBHSWB010000001">
    <property type="protein sequence ID" value="MFC6659076.1"/>
    <property type="molecule type" value="Genomic_DNA"/>
</dbReference>
<evidence type="ECO:0000256" key="1">
    <source>
        <dbReference type="SAM" id="MobiDB-lite"/>
    </source>
</evidence>
<dbReference type="PROSITE" id="PS51257">
    <property type="entry name" value="PROKAR_LIPOPROTEIN"/>
    <property type="match status" value="1"/>
</dbReference>
<dbReference type="RefSeq" id="WP_224605690.1">
    <property type="nucleotide sequence ID" value="NZ_JAIQXV010000003.1"/>
</dbReference>
<dbReference type="Proteomes" id="UP001596317">
    <property type="component" value="Unassembled WGS sequence"/>
</dbReference>
<feature type="signal peptide" evidence="2">
    <location>
        <begin position="1"/>
        <end position="22"/>
    </location>
</feature>
<reference evidence="4" key="1">
    <citation type="journal article" date="2019" name="Int. J. Syst. Evol. Microbiol.">
        <title>The Global Catalogue of Microorganisms (GCM) 10K type strain sequencing project: providing services to taxonomists for standard genome sequencing and annotation.</title>
        <authorList>
            <consortium name="The Broad Institute Genomics Platform"/>
            <consortium name="The Broad Institute Genome Sequencing Center for Infectious Disease"/>
            <person name="Wu L."/>
            <person name="Ma J."/>
        </authorList>
    </citation>
    <scope>NUCLEOTIDE SEQUENCE [LARGE SCALE GENOMIC DNA]</scope>
    <source>
        <strain evidence="4">CCUG 63830</strain>
    </source>
</reference>
<accession>A0ABW1ZG76</accession>
<evidence type="ECO:0000313" key="3">
    <source>
        <dbReference type="EMBL" id="MFC6659076.1"/>
    </source>
</evidence>
<evidence type="ECO:0000256" key="2">
    <source>
        <dbReference type="SAM" id="SignalP"/>
    </source>
</evidence>
<gene>
    <name evidence="3" type="ORF">ACFP90_00915</name>
</gene>
<comment type="caution">
    <text evidence="3">The sequence shown here is derived from an EMBL/GenBank/DDBJ whole genome shotgun (WGS) entry which is preliminary data.</text>
</comment>
<evidence type="ECO:0000313" key="4">
    <source>
        <dbReference type="Proteomes" id="UP001596317"/>
    </source>
</evidence>
<protein>
    <recommendedName>
        <fullName evidence="5">Pilin A4 domain-containing protein</fullName>
    </recommendedName>
</protein>
<organism evidence="3 4">
    <name type="scientific">Deinococcus multiflagellatus</name>
    <dbReference type="NCBI Taxonomy" id="1656887"/>
    <lineage>
        <taxon>Bacteria</taxon>
        <taxon>Thermotogati</taxon>
        <taxon>Deinococcota</taxon>
        <taxon>Deinococci</taxon>
        <taxon>Deinococcales</taxon>
        <taxon>Deinococcaceae</taxon>
        <taxon>Deinococcus</taxon>
    </lineage>
</organism>
<feature type="chain" id="PRO_5047265322" description="Pilin A4 domain-containing protein" evidence="2">
    <location>
        <begin position="23"/>
        <end position="158"/>
    </location>
</feature>
<sequence length="158" mass="16831">MSRPWMLLALSALLCSCQGTFDAHNARRAEKLKQDNALYYRTECIEALERTRAVSATQALPAGLNGQTCASPLLGDYALGAELTSTVKTSRITLDPQRLSDYTLVVTSLSGQTYDYVDRGDAEAAAEQAGTFEVNPADVVTPAEPGEASGPTVDETSP</sequence>
<keyword evidence="2" id="KW-0732">Signal</keyword>
<keyword evidence="4" id="KW-1185">Reference proteome</keyword>
<name>A0ABW1ZG76_9DEIO</name>